<keyword evidence="7" id="KW-0106">Calcium</keyword>
<dbReference type="FunFam" id="2.120.10.30:FF:000014">
    <property type="entry name" value="Low-density lipoprotein receptor-related protein 1"/>
    <property type="match status" value="1"/>
</dbReference>
<keyword evidence="10 13" id="KW-1015">Disulfide bond</keyword>
<dbReference type="Pfam" id="PF00057">
    <property type="entry name" value="Ldl_recept_a"/>
    <property type="match status" value="5"/>
</dbReference>
<dbReference type="SMART" id="SM00192">
    <property type="entry name" value="LDLa"/>
    <property type="match status" value="6"/>
</dbReference>
<dbReference type="SUPFAM" id="SSF101898">
    <property type="entry name" value="NHL repeat"/>
    <property type="match status" value="1"/>
</dbReference>
<dbReference type="SUPFAM" id="SSF57196">
    <property type="entry name" value="EGF/Laminin"/>
    <property type="match status" value="1"/>
</dbReference>
<dbReference type="Proteomes" id="UP000322234">
    <property type="component" value="Unassembled WGS sequence"/>
</dbReference>
<dbReference type="InterPro" id="IPR011042">
    <property type="entry name" value="6-blade_b-propeller_TolB-like"/>
</dbReference>
<dbReference type="FunFam" id="2.120.10.30:FF:000009">
    <property type="entry name" value="Putative low-density lipoprotein receptor-related protein 1B"/>
    <property type="match status" value="1"/>
</dbReference>
<evidence type="ECO:0000256" key="8">
    <source>
        <dbReference type="ARBA" id="ARBA00022989"/>
    </source>
</evidence>
<dbReference type="SUPFAM" id="SSF57424">
    <property type="entry name" value="LDL receptor-like module"/>
    <property type="match status" value="6"/>
</dbReference>
<feature type="disulfide bond" evidence="13">
    <location>
        <begin position="1011"/>
        <end position="1026"/>
    </location>
</feature>
<feature type="repeat" description="LDL-receptor class B" evidence="14">
    <location>
        <begin position="1328"/>
        <end position="1374"/>
    </location>
</feature>
<evidence type="ECO:0000313" key="16">
    <source>
        <dbReference type="EMBL" id="MXQ85597.1"/>
    </source>
</evidence>
<evidence type="ECO:0000256" key="13">
    <source>
        <dbReference type="PROSITE-ProRule" id="PRU00124"/>
    </source>
</evidence>
<dbReference type="PANTHER" id="PTHR22722:SF5">
    <property type="entry name" value="LOW-DENSITY LIPOPROTEIN RECEPTOR-RELATED PROTEIN 1B"/>
    <property type="match status" value="1"/>
</dbReference>
<feature type="disulfide bond" evidence="13">
    <location>
        <begin position="965"/>
        <end position="980"/>
    </location>
</feature>
<keyword evidence="5" id="KW-0812">Transmembrane</keyword>
<feature type="domain" description="EGF-like" evidence="15">
    <location>
        <begin position="85"/>
        <end position="100"/>
    </location>
</feature>
<evidence type="ECO:0000256" key="12">
    <source>
        <dbReference type="ARBA" id="ARBA00023180"/>
    </source>
</evidence>
<name>A0A6B0R9X5_9CETA</name>
<feature type="repeat" description="LDL-receptor class B" evidence="14">
    <location>
        <begin position="1375"/>
        <end position="1419"/>
    </location>
</feature>
<dbReference type="GO" id="GO:0006897">
    <property type="term" value="P:endocytosis"/>
    <property type="evidence" value="ECO:0007669"/>
    <property type="project" value="UniProtKB-KW"/>
</dbReference>
<dbReference type="InterPro" id="IPR002172">
    <property type="entry name" value="LDrepeatLR_classA_rpt"/>
</dbReference>
<feature type="disulfide bond" evidence="13">
    <location>
        <begin position="946"/>
        <end position="958"/>
    </location>
</feature>
<dbReference type="CDD" id="cd00054">
    <property type="entry name" value="EGF_CA"/>
    <property type="match status" value="1"/>
</dbReference>
<feature type="repeat" description="LDL-receptor class B" evidence="14">
    <location>
        <begin position="713"/>
        <end position="756"/>
    </location>
</feature>
<dbReference type="InterPro" id="IPR000742">
    <property type="entry name" value="EGF"/>
</dbReference>
<sequence length="1587" mass="180066">MIENSYPYKSASLEFYSTGYQELLPNCQQLNCQHKCAMVRNSTMCYCEDGFEIKEDGRSCKDQDECAIYGTCSQSCVNTYGSYACSCVEGYIMQPDNRSCKAKNEPTDKPPLLLIANSETIEIFYLNGSKMATLSSVNGNEIHTLDFIYNEDMICWIESRESSNRLKCIQITKTGRLTDEWTISILQSFHNVQQMAIDWLTRNLYFVDHVSDRIFVCDYNGSVCVTLIDLELHNPKAIAVDPIAGTVKEESGKMNLTLQIWIDVDSILKTQEQNDKPALESQNQKTLEFKVKIPEAFQEGKSSMKYVKYVFCFIIFTLHHVYNNVTSRRNKHCSKYIKDITTFRKLFFTDYGNVAKVERCDMDGMNRTRIIDSKTEQPAALALDLVNKWVYWVDLYLDYVEVVDYQGKNRHTIIQGRQVKHLYGITVFEDYLYATDADNFNIIRINRFNGSDIHSLIKMENARAIRIYQKRIQPTVRSHACEVDPYGMPGGCSHICLLSSSYKTRTCRCRTGFNLGSDGRSCKRPKNELFLFYGKGRPGIVRGMDLNTKIADEYMIPIENLVNPRALDFHAETSYIYFADTTSFLIGRQKIDGTERETILKDDLDNVEGIAVDWIGNNLYWTNDGHRKTINVARLEKASQSRKTLLEGEMSHPRGIVVDPVSGWMYWTDWEEDEIDDSVGRIEKAWMDGFNRQIFVTSKMLWPNGLTLDFHTHTLYWCDAYYDHIEKVFLNGTHRKIVYSGKELNHPFGLSHHGNYVFWTDYMNGSIFQLDLITNEVTLLRRERPPLFGLQIYDPRKQQGDNMCRVNNGGCSTLCLAIPGGRVCACADNQLLDENGTNCIFNPGEVLPQICKAGEFRCRNRHCIQARWKCDGDDDCLDGSDEDSLSCYNHSCPDDQFKCKNNRCIPKRWLCDGANDCGSNEDESNQTCSDDDCGDGSDEVGCVHSCFDNQFSCSSGRCIPGHWACDGDNDCGDFSDEINCTREEIHSPAGCNANEFQCHPDGNCIPDVWHCDGEKDCEDGSDEKGCNGTLRLCDHKTKFSCRSTGRCISKAWVCDGDIDCEDQSDEDDCDNFLCGPPKYPCANDTSVCLQPEKLCNGRWDCPDGSDEGDLCDECSLNNGGCSNHCSVVPGRGIVCSCPEGLQLGRDNKTCEIVDYCSNHLKCSQVCEQHKQTVKCSCYEGWKLDVDGQSCSSVDPFEAFIIFSIRHEIRKIDLHKRDYSLLVPGLRNTIALDFHFNQSLLYWTDVVEDRIYRGKLSESGGVSAIEVVVEHGLATPEGLTVDWIAGNIYWIDSNLDQIEVAKLDGSLRTTLIAGAMEHPRAIALDPRFGILFWTDWDANFPRIESASMSGAGRKTIYKDMKTGAWPNGLTVDHFEKRIVWTDARSDAIYSALYDGTSMIEIIRGHEYLSHPFAVSLYGSDVYWTDWRTNTLSKANKWTGQNVSVIQKTSAQPFDLQIYHPSRQPQAPNPCAANDGRGPCSHMCLINHNRSAACACPHLMKLSSNKKTCYEMKKFLLYARRSEIRGVDIDNPYFNFITAFTVPDIDDVTVIDFDASEERLYWTDIKTQTIKRAFINGTGLETVISRELD</sequence>
<protein>
    <recommendedName>
        <fullName evidence="15">EGF-like domain-containing protein</fullName>
    </recommendedName>
</protein>
<dbReference type="SMART" id="SM00179">
    <property type="entry name" value="EGF_CA"/>
    <property type="match status" value="1"/>
</dbReference>
<dbReference type="PROSITE" id="PS01187">
    <property type="entry name" value="EGF_CA"/>
    <property type="match status" value="1"/>
</dbReference>
<dbReference type="Pfam" id="PF00058">
    <property type="entry name" value="Ldl_recept_b"/>
    <property type="match status" value="6"/>
</dbReference>
<proteinExistence type="inferred from homology"/>
<accession>A0A6B0R9X5</accession>
<evidence type="ECO:0000256" key="9">
    <source>
        <dbReference type="ARBA" id="ARBA00023136"/>
    </source>
</evidence>
<keyword evidence="6" id="KW-0677">Repeat</keyword>
<gene>
    <name evidence="16" type="ORF">E5288_WYG001329</name>
</gene>
<feature type="disulfide bond" evidence="13">
    <location>
        <begin position="858"/>
        <end position="876"/>
    </location>
</feature>
<dbReference type="GO" id="GO:0005509">
    <property type="term" value="F:calcium ion binding"/>
    <property type="evidence" value="ECO:0007669"/>
    <property type="project" value="InterPro"/>
</dbReference>
<evidence type="ECO:0000256" key="11">
    <source>
        <dbReference type="ARBA" id="ARBA00023170"/>
    </source>
</evidence>
<keyword evidence="4" id="KW-0254">Endocytosis</keyword>
<keyword evidence="3" id="KW-0245">EGF-like domain</keyword>
<dbReference type="InterPro" id="IPR000033">
    <property type="entry name" value="LDLR_classB_rpt"/>
</dbReference>
<keyword evidence="17" id="KW-1185">Reference proteome</keyword>
<feature type="repeat" description="LDL-receptor class B" evidence="14">
    <location>
        <begin position="388"/>
        <end position="431"/>
    </location>
</feature>
<dbReference type="PROSITE" id="PS00010">
    <property type="entry name" value="ASX_HYDROXYL"/>
    <property type="match status" value="1"/>
</dbReference>
<dbReference type="GO" id="GO:0043235">
    <property type="term" value="C:receptor complex"/>
    <property type="evidence" value="ECO:0007669"/>
    <property type="project" value="TreeGrafter"/>
</dbReference>
<dbReference type="FunFam" id="2.10.25.10:FF:000505">
    <property type="entry name" value="Low-density lipoprotein receptor-related protein 1"/>
    <property type="match status" value="1"/>
</dbReference>
<dbReference type="PRINTS" id="PR00261">
    <property type="entry name" value="LDLRECEPTOR"/>
</dbReference>
<comment type="caution">
    <text evidence="16">The sequence shown here is derived from an EMBL/GenBank/DDBJ whole genome shotgun (WGS) entry which is preliminary data.</text>
</comment>
<dbReference type="SUPFAM" id="SSF63825">
    <property type="entry name" value="YWTD domain"/>
    <property type="match status" value="3"/>
</dbReference>
<dbReference type="FunFam" id="2.10.25.10:FF:000129">
    <property type="entry name" value="Low-density lipoprotein receptor-related protein 1"/>
    <property type="match status" value="1"/>
</dbReference>
<dbReference type="FunFam" id="4.10.400.10:FF:000005">
    <property type="entry name" value="low-density lipoprotein receptor-related protein 1B"/>
    <property type="match status" value="1"/>
</dbReference>
<dbReference type="FunFam" id="4.10.400.10:FF:000068">
    <property type="entry name" value="Low-density lipoprotein receptor-related protein 1B"/>
    <property type="match status" value="1"/>
</dbReference>
<reference evidence="16" key="1">
    <citation type="submission" date="2019-10" db="EMBL/GenBank/DDBJ databases">
        <title>The sequence and de novo assembly of the wild yak genome.</title>
        <authorList>
            <person name="Liu Y."/>
        </authorList>
    </citation>
    <scope>NUCLEOTIDE SEQUENCE [LARGE SCALE GENOMIC DNA]</scope>
    <source>
        <strain evidence="16">WY2019</strain>
    </source>
</reference>
<keyword evidence="12" id="KW-0325">Glycoprotein</keyword>
<feature type="disulfide bond" evidence="13">
    <location>
        <begin position="892"/>
        <end position="904"/>
    </location>
</feature>
<dbReference type="InterPro" id="IPR036055">
    <property type="entry name" value="LDL_receptor-like_sf"/>
</dbReference>
<comment type="caution">
    <text evidence="13">Lacks conserved residue(s) required for the propagation of feature annotation.</text>
</comment>
<evidence type="ECO:0000256" key="7">
    <source>
        <dbReference type="ARBA" id="ARBA00022837"/>
    </source>
</evidence>
<evidence type="ECO:0000256" key="10">
    <source>
        <dbReference type="ARBA" id="ARBA00023157"/>
    </source>
</evidence>
<feature type="repeat" description="LDL-receptor class B" evidence="14">
    <location>
        <begin position="1238"/>
        <end position="1284"/>
    </location>
</feature>
<evidence type="ECO:0000256" key="1">
    <source>
        <dbReference type="ARBA" id="ARBA00004479"/>
    </source>
</evidence>
<dbReference type="InterPro" id="IPR051221">
    <property type="entry name" value="LDLR-related"/>
</dbReference>
<organism evidence="16 17">
    <name type="scientific">Bos mutus</name>
    <name type="common">wild yak</name>
    <dbReference type="NCBI Taxonomy" id="72004"/>
    <lineage>
        <taxon>Eukaryota</taxon>
        <taxon>Metazoa</taxon>
        <taxon>Chordata</taxon>
        <taxon>Craniata</taxon>
        <taxon>Vertebrata</taxon>
        <taxon>Euteleostomi</taxon>
        <taxon>Mammalia</taxon>
        <taxon>Eutheria</taxon>
        <taxon>Laurasiatheria</taxon>
        <taxon>Artiodactyla</taxon>
        <taxon>Ruminantia</taxon>
        <taxon>Pecora</taxon>
        <taxon>Bovidae</taxon>
        <taxon>Bovinae</taxon>
        <taxon>Bos</taxon>
    </lineage>
</organism>
<dbReference type="FunFam" id="4.10.400.10:FF:000010">
    <property type="entry name" value="Low-density lipoprotein receptor-related protein 1"/>
    <property type="match status" value="1"/>
</dbReference>
<dbReference type="Pfam" id="PF14670">
    <property type="entry name" value="FXa_inhibition"/>
    <property type="match status" value="3"/>
</dbReference>
<comment type="subcellular location">
    <subcellularLocation>
        <location evidence="1">Membrane</location>
        <topology evidence="1">Single-pass type I membrane protein</topology>
    </subcellularLocation>
</comment>
<evidence type="ECO:0000259" key="15">
    <source>
        <dbReference type="PROSITE" id="PS01186"/>
    </source>
</evidence>
<feature type="repeat" description="LDL-receptor class B" evidence="14">
    <location>
        <begin position="663"/>
        <end position="712"/>
    </location>
</feature>
<dbReference type="FunFam" id="2.10.25.10:FF:000144">
    <property type="entry name" value="Low-density lipoprotein receptor-related protein 1"/>
    <property type="match status" value="1"/>
</dbReference>
<dbReference type="PANTHER" id="PTHR22722">
    <property type="entry name" value="LOW-DENSITY LIPOPROTEIN RECEPTOR-RELATED PROTEIN 2-RELATED"/>
    <property type="match status" value="1"/>
</dbReference>
<dbReference type="FunFam" id="2.10.25.10:FF:000009">
    <property type="entry name" value="Low-density lipoprotein receptor isoform 1"/>
    <property type="match status" value="1"/>
</dbReference>
<dbReference type="GO" id="GO:0005886">
    <property type="term" value="C:plasma membrane"/>
    <property type="evidence" value="ECO:0007669"/>
    <property type="project" value="TreeGrafter"/>
</dbReference>
<dbReference type="SUPFAM" id="SSF57184">
    <property type="entry name" value="Growth factor receptor domain"/>
    <property type="match status" value="2"/>
</dbReference>
<evidence type="ECO:0000256" key="4">
    <source>
        <dbReference type="ARBA" id="ARBA00022583"/>
    </source>
</evidence>
<evidence type="ECO:0000313" key="17">
    <source>
        <dbReference type="Proteomes" id="UP000322234"/>
    </source>
</evidence>
<feature type="repeat" description="LDL-receptor class B" evidence="14">
    <location>
        <begin position="344"/>
        <end position="387"/>
    </location>
</feature>
<dbReference type="PROSITE" id="PS01186">
    <property type="entry name" value="EGF_2"/>
    <property type="match status" value="1"/>
</dbReference>
<dbReference type="InterPro" id="IPR018097">
    <property type="entry name" value="EGF_Ca-bd_CS"/>
</dbReference>
<dbReference type="SMART" id="SM00181">
    <property type="entry name" value="EGF"/>
    <property type="match status" value="7"/>
</dbReference>
<dbReference type="EMBL" id="VBQZ03000027">
    <property type="protein sequence ID" value="MXQ85597.1"/>
    <property type="molecule type" value="Genomic_DNA"/>
</dbReference>
<dbReference type="InterPro" id="IPR000152">
    <property type="entry name" value="EGF-type_Asp/Asn_hydroxyl_site"/>
</dbReference>
<dbReference type="Gene3D" id="2.120.10.30">
    <property type="entry name" value="TolB, C-terminal domain"/>
    <property type="match status" value="5"/>
</dbReference>
<feature type="repeat" description="LDL-receptor class B" evidence="14">
    <location>
        <begin position="574"/>
        <end position="616"/>
    </location>
</feature>
<dbReference type="FunFam" id="4.10.400.10:FF:000081">
    <property type="entry name" value="Low-density lipoprotein receptor-related protein 1B"/>
    <property type="match status" value="1"/>
</dbReference>
<dbReference type="SMART" id="SM00135">
    <property type="entry name" value="LY"/>
    <property type="match status" value="16"/>
</dbReference>
<dbReference type="FunFam" id="4.10.400.10:FF:000029">
    <property type="entry name" value="prolow-density lipoprotein receptor-related protein 1"/>
    <property type="match status" value="1"/>
</dbReference>
<evidence type="ECO:0000256" key="6">
    <source>
        <dbReference type="ARBA" id="ARBA00022737"/>
    </source>
</evidence>
<feature type="repeat" description="LDL-receptor class B" evidence="14">
    <location>
        <begin position="617"/>
        <end position="662"/>
    </location>
</feature>
<feature type="disulfide bond" evidence="13">
    <location>
        <begin position="1054"/>
        <end position="1069"/>
    </location>
</feature>
<dbReference type="FunFam" id="2.10.25.10:FF:000504">
    <property type="entry name" value="LDL receptor related protein 1B"/>
    <property type="match status" value="1"/>
</dbReference>
<keyword evidence="11" id="KW-0675">Receptor</keyword>
<feature type="repeat" description="LDL-receptor class B" evidence="14">
    <location>
        <begin position="1285"/>
        <end position="1327"/>
    </location>
</feature>
<dbReference type="InterPro" id="IPR023415">
    <property type="entry name" value="LDLR_class-A_CS"/>
</dbReference>
<dbReference type="Gene3D" id="4.10.400.10">
    <property type="entry name" value="Low-density Lipoprotein Receptor"/>
    <property type="match status" value="6"/>
</dbReference>
<dbReference type="FunFam" id="4.10.400.10:FF:000001">
    <property type="entry name" value="Low-density lipoprotein receptor-related protein 1"/>
    <property type="match status" value="1"/>
</dbReference>
<evidence type="ECO:0000256" key="5">
    <source>
        <dbReference type="ARBA" id="ARBA00022692"/>
    </source>
</evidence>
<dbReference type="PROSITE" id="PS50068">
    <property type="entry name" value="LDLRA_2"/>
    <property type="match status" value="6"/>
</dbReference>
<dbReference type="InterPro" id="IPR001881">
    <property type="entry name" value="EGF-like_Ca-bd_dom"/>
</dbReference>
<evidence type="ECO:0000256" key="3">
    <source>
        <dbReference type="ARBA" id="ARBA00022536"/>
    </source>
</evidence>
<keyword evidence="8" id="KW-1133">Transmembrane helix</keyword>
<feature type="disulfide bond" evidence="13">
    <location>
        <begin position="851"/>
        <end position="863"/>
    </location>
</feature>
<feature type="disulfide bond" evidence="13">
    <location>
        <begin position="899"/>
        <end position="917"/>
    </location>
</feature>
<feature type="disulfide bond" evidence="13">
    <location>
        <begin position="953"/>
        <end position="971"/>
    </location>
</feature>
<dbReference type="PROSITE" id="PS51120">
    <property type="entry name" value="LDLRB"/>
    <property type="match status" value="12"/>
</dbReference>
<feature type="repeat" description="LDL-receptor class B" evidence="14">
    <location>
        <begin position="202"/>
        <end position="244"/>
    </location>
</feature>
<keyword evidence="9" id="KW-0472">Membrane</keyword>
<dbReference type="GO" id="GO:0005041">
    <property type="term" value="F:low-density lipoprotein particle receptor activity"/>
    <property type="evidence" value="ECO:0007669"/>
    <property type="project" value="TreeGrafter"/>
</dbReference>
<evidence type="ECO:0000256" key="14">
    <source>
        <dbReference type="PROSITE-ProRule" id="PRU00461"/>
    </source>
</evidence>
<dbReference type="PROSITE" id="PS01209">
    <property type="entry name" value="LDLRA_1"/>
    <property type="match status" value="4"/>
</dbReference>
<feature type="repeat" description="LDL-receptor class B" evidence="14">
    <location>
        <begin position="1556"/>
        <end position="1587"/>
    </location>
</feature>
<dbReference type="InterPro" id="IPR009030">
    <property type="entry name" value="Growth_fac_rcpt_cys_sf"/>
</dbReference>
<comment type="similarity">
    <text evidence="2">Belongs to the LDLR family.</text>
</comment>
<dbReference type="CDD" id="cd00112">
    <property type="entry name" value="LDLa"/>
    <property type="match status" value="5"/>
</dbReference>
<evidence type="ECO:0000256" key="2">
    <source>
        <dbReference type="ARBA" id="ARBA00009939"/>
    </source>
</evidence>
<dbReference type="Gene3D" id="2.10.25.10">
    <property type="entry name" value="Laminin"/>
    <property type="match status" value="5"/>
</dbReference>